<accession>F3GMS0</accession>
<evidence type="ECO:0000313" key="3">
    <source>
        <dbReference type="Proteomes" id="UP000004986"/>
    </source>
</evidence>
<dbReference type="Gene3D" id="2.160.20.20">
    <property type="match status" value="1"/>
</dbReference>
<keyword evidence="3" id="KW-1185">Reference proteome</keyword>
<dbReference type="Pfam" id="PF18883">
    <property type="entry name" value="AC_1"/>
    <property type="match status" value="1"/>
</dbReference>
<feature type="domain" description="Autochaperone" evidence="1">
    <location>
        <begin position="3"/>
        <end position="73"/>
    </location>
</feature>
<gene>
    <name evidence="2" type="ORF">PSYPI_41164</name>
</gene>
<dbReference type="SUPFAM" id="SSF51126">
    <property type="entry name" value="Pectin lyase-like"/>
    <property type="match status" value="1"/>
</dbReference>
<dbReference type="InterPro" id="IPR006315">
    <property type="entry name" value="OM_autotransptr_brl_dom"/>
</dbReference>
<dbReference type="CDD" id="cd01344">
    <property type="entry name" value="PL2_Passenger_AT"/>
    <property type="match status" value="1"/>
</dbReference>
<dbReference type="NCBIfam" id="TIGR01414">
    <property type="entry name" value="autotrans_barl"/>
    <property type="match status" value="1"/>
</dbReference>
<name>F3GMS0_PSESJ</name>
<sequence>ARGDDASASDRLVVAQGRISGSTRMIVSNSGGLGALTRGNGIEVVQAINGATSESSAFSLQNPLSAGAYQYYLFKGGATAGSENSWFLRSAVIAPPTPAPAPAEPT</sequence>
<organism evidence="2 3">
    <name type="scientific">Pseudomonas syringae pv. pisi str. 1704B</name>
    <dbReference type="NCBI Taxonomy" id="629263"/>
    <lineage>
        <taxon>Bacteria</taxon>
        <taxon>Pseudomonadati</taxon>
        <taxon>Pseudomonadota</taxon>
        <taxon>Gammaproteobacteria</taxon>
        <taxon>Pseudomonadales</taxon>
        <taxon>Pseudomonadaceae</taxon>
        <taxon>Pseudomonas</taxon>
        <taxon>Pseudomonas syringae</taxon>
    </lineage>
</organism>
<dbReference type="Proteomes" id="UP000004986">
    <property type="component" value="Unassembled WGS sequence"/>
</dbReference>
<dbReference type="EMBL" id="AEAI01003054">
    <property type="protein sequence ID" value="EGH48373.1"/>
    <property type="molecule type" value="Genomic_DNA"/>
</dbReference>
<evidence type="ECO:0000259" key="1">
    <source>
        <dbReference type="Pfam" id="PF18883"/>
    </source>
</evidence>
<dbReference type="InterPro" id="IPR043990">
    <property type="entry name" value="AC_1"/>
</dbReference>
<feature type="non-terminal residue" evidence="2">
    <location>
        <position position="106"/>
    </location>
</feature>
<reference evidence="2 3" key="1">
    <citation type="journal article" date="2011" name="PLoS Pathog.">
        <title>Dynamic evolution of pathogenicity revealed by sequencing and comparative genomics of 19 Pseudomonas syringae isolates.</title>
        <authorList>
            <person name="Baltrus D.A."/>
            <person name="Nishimura M.T."/>
            <person name="Romanchuk A."/>
            <person name="Chang J.H."/>
            <person name="Mukhtar M.S."/>
            <person name="Cherkis K."/>
            <person name="Roach J."/>
            <person name="Grant S.R."/>
            <person name="Jones C.D."/>
            <person name="Dangl J.L."/>
        </authorList>
    </citation>
    <scope>NUCLEOTIDE SEQUENCE [LARGE SCALE GENOMIC DNA]</scope>
    <source>
        <strain evidence="2 3">1704B</strain>
    </source>
</reference>
<dbReference type="AlphaFoldDB" id="F3GMS0"/>
<proteinExistence type="predicted"/>
<dbReference type="InterPro" id="IPR012332">
    <property type="entry name" value="Autotransporter_pectin_lyase_C"/>
</dbReference>
<evidence type="ECO:0000313" key="2">
    <source>
        <dbReference type="EMBL" id="EGH48373.1"/>
    </source>
</evidence>
<comment type="caution">
    <text evidence="2">The sequence shown here is derived from an EMBL/GenBank/DDBJ whole genome shotgun (WGS) entry which is preliminary data.</text>
</comment>
<dbReference type="GO" id="GO:0019867">
    <property type="term" value="C:outer membrane"/>
    <property type="evidence" value="ECO:0007669"/>
    <property type="project" value="InterPro"/>
</dbReference>
<protein>
    <submittedName>
        <fullName evidence="2">Outer membrane autotransporter barrel</fullName>
    </submittedName>
</protein>
<feature type="non-terminal residue" evidence="2">
    <location>
        <position position="1"/>
    </location>
</feature>
<dbReference type="InterPro" id="IPR011050">
    <property type="entry name" value="Pectin_lyase_fold/virulence"/>
</dbReference>